<organism evidence="2 3">
    <name type="scientific">Fusarium vanettenii (strain ATCC MYA-4622 / CBS 123669 / FGSC 9596 / NRRL 45880 / 77-13-4)</name>
    <name type="common">Fusarium solani subsp. pisi</name>
    <dbReference type="NCBI Taxonomy" id="660122"/>
    <lineage>
        <taxon>Eukaryota</taxon>
        <taxon>Fungi</taxon>
        <taxon>Dikarya</taxon>
        <taxon>Ascomycota</taxon>
        <taxon>Pezizomycotina</taxon>
        <taxon>Sordariomycetes</taxon>
        <taxon>Hypocreomycetidae</taxon>
        <taxon>Hypocreales</taxon>
        <taxon>Nectriaceae</taxon>
        <taxon>Fusarium</taxon>
        <taxon>Fusarium solani species complex</taxon>
        <taxon>Fusarium vanettenii</taxon>
    </lineage>
</organism>
<dbReference type="eggNOG" id="ENOG502T88R">
    <property type="taxonomic scope" value="Eukaryota"/>
</dbReference>
<sequence>MGSQDQTTTTPGPSQPSSATPANPAPTFPITPPVLSSSGSLDDNYVVFNREDTLAILTNRTEGVTLDKTLNFSESTLFIYAEKVTLASSKIAIPGKNLGIFCNQLVIDKSCNGHACIDVSGEDGNVGVSKAVGKTAAAGSTNTAPVATTIEPPTPTVDAAAPAGIAATAAASSSASNGQTGGDAGAIWLYVEAPDPDLNTTLTLKAFGGDGGKGGNGSTAGNGGDGGTCGNLRCYIGSEPLRYGLYLTTTTDQYKKPWVLWIDDVNTNLSATLTTTLLADGVDGTVLTAWATMVSSMSQLHLSATNLQTQLADLVRIDNPLSVTPIPGPATMKSAKALLVALRKLRDSSGGPGNPDGSEATAMNHLAAQCKNFVGGVQNEENLQTALAAVTTMVTNLTVAYSAPSPLRDQLSTLMDCLQIAADTQKDSFIETVCQLAGGKGGAGGSGLTAAESSGARGTDQPDNHAEAFFVSLVGTRADCNIDQAFACPEQCQMILEAADALYFTNDRNKFPEAMKLYNKLTERLGFLDVMLRGDGAPIGCALTTALEWLSSYYNLTTEPISQLNRIYKTAERRLSSMILNQDIWGHSATWVPRLSLAYYQARVPTMIATFEALEKVFSKYAKADQKQQLAQDQVDTAQTSNTAMEDAANSQIQDITNTGGELDVALAAILVFTPQMQIAQQQLSTALETFTDDIQNKFDVTPDLVLNALSTLCMAPDELTTGVQGVNVAYQSWTTIANNKNNRVNKSYIVQQLGQCQGTISSLVNTFQILDPGDLTADQPDYAKIFATNDTITKLIKNFSAQIPTATSAAVTADLKNFINLVTQRNDAVVNYNALVQTVLQLENIVAGCAGESATLGTEALNFDPALPTIYFWLKRLMCQNQLQIMEELNCQARALAFWGPMDIDTVSFSTPGPMNGSINLLNYQSQLSSKFESCFDTFQSGGWSSWPESKNFLEQGIIVQLDSDTLSDIKDPTKNYTAMFPITPASSPSFSDMVNVRLTQVRVWLLGATVGLNTPNNTNNSNNTNNTSSPSQTAAPNTSQVTTSSSPAATTPNTTSTTGSTPTPLPATGQTSITNSSHPLRIEILQSGGEVIWSPDGKPHAFSHTPVSLQFSYETTIFNQKGKCSGDPKLVYDIQDIQYDYAGRPNLPGVNEKPPIGPFCDWTVQVREDANPGLDLSSVTAGYIEFCGRNMALNEGSTLDLHTEHLWGERIKAT</sequence>
<proteinExistence type="predicted"/>
<feature type="compositionally biased region" description="Low complexity" evidence="1">
    <location>
        <begin position="1044"/>
        <end position="1070"/>
    </location>
</feature>
<protein>
    <submittedName>
        <fullName evidence="2">Uncharacterized protein</fullName>
    </submittedName>
</protein>
<dbReference type="OrthoDB" id="10016792at2759"/>
<feature type="compositionally biased region" description="Polar residues" evidence="1">
    <location>
        <begin position="1034"/>
        <end position="1043"/>
    </location>
</feature>
<evidence type="ECO:0000313" key="2">
    <source>
        <dbReference type="EMBL" id="EEU33890.1"/>
    </source>
</evidence>
<feature type="region of interest" description="Disordered" evidence="1">
    <location>
        <begin position="440"/>
        <end position="461"/>
    </location>
</feature>
<dbReference type="OMA" id="GQDMFGH"/>
<dbReference type="VEuPathDB" id="FungiDB:NECHADRAFT_88815"/>
<gene>
    <name evidence="2" type="ORF">NECHADRAFT_88815</name>
</gene>
<dbReference type="RefSeq" id="XP_003039603.1">
    <property type="nucleotide sequence ID" value="XM_003039557.1"/>
</dbReference>
<dbReference type="KEGG" id="nhe:NECHADRAFT_88815"/>
<dbReference type="GeneID" id="9667123"/>
<dbReference type="AlphaFoldDB" id="C7ZQ10"/>
<feature type="region of interest" description="Disordered" evidence="1">
    <location>
        <begin position="1"/>
        <end position="34"/>
    </location>
</feature>
<feature type="region of interest" description="Disordered" evidence="1">
    <location>
        <begin position="1013"/>
        <end position="1079"/>
    </location>
</feature>
<reference evidence="2 3" key="1">
    <citation type="journal article" date="2009" name="PLoS Genet.">
        <title>The genome of Nectria haematococca: contribution of supernumerary chromosomes to gene expansion.</title>
        <authorList>
            <person name="Coleman J.J."/>
            <person name="Rounsley S.D."/>
            <person name="Rodriguez-Carres M."/>
            <person name="Kuo A."/>
            <person name="Wasmann C.C."/>
            <person name="Grimwood J."/>
            <person name="Schmutz J."/>
            <person name="Taga M."/>
            <person name="White G.J."/>
            <person name="Zhou S."/>
            <person name="Schwartz D.C."/>
            <person name="Freitag M."/>
            <person name="Ma L.J."/>
            <person name="Danchin E.G."/>
            <person name="Henrissat B."/>
            <person name="Coutinho P.M."/>
            <person name="Nelson D.R."/>
            <person name="Straney D."/>
            <person name="Napoli C.A."/>
            <person name="Barker B.M."/>
            <person name="Gribskov M."/>
            <person name="Rep M."/>
            <person name="Kroken S."/>
            <person name="Molnar I."/>
            <person name="Rensing C."/>
            <person name="Kennell J.C."/>
            <person name="Zamora J."/>
            <person name="Farman M.L."/>
            <person name="Selker E.U."/>
            <person name="Salamov A."/>
            <person name="Shapiro H."/>
            <person name="Pangilinan J."/>
            <person name="Lindquist E."/>
            <person name="Lamers C."/>
            <person name="Grigoriev I.V."/>
            <person name="Geiser D.M."/>
            <person name="Covert S.F."/>
            <person name="Temporini E."/>
            <person name="Vanetten H.D."/>
        </authorList>
    </citation>
    <scope>NUCLEOTIDE SEQUENCE [LARGE SCALE GENOMIC DNA]</scope>
    <source>
        <strain evidence="3">ATCC MYA-4622 / CBS 123669 / FGSC 9596 / NRRL 45880 / 77-13-4</strain>
    </source>
</reference>
<name>C7ZQ10_FUSV7</name>
<dbReference type="InParanoid" id="C7ZQ10"/>
<feature type="compositionally biased region" description="Pro residues" evidence="1">
    <location>
        <begin position="23"/>
        <end position="32"/>
    </location>
</feature>
<feature type="compositionally biased region" description="Low complexity" evidence="1">
    <location>
        <begin position="1"/>
        <end position="22"/>
    </location>
</feature>
<keyword evidence="3" id="KW-1185">Reference proteome</keyword>
<dbReference type="Proteomes" id="UP000005206">
    <property type="component" value="Chromosome 17"/>
</dbReference>
<evidence type="ECO:0000313" key="3">
    <source>
        <dbReference type="Proteomes" id="UP000005206"/>
    </source>
</evidence>
<evidence type="ECO:0000256" key="1">
    <source>
        <dbReference type="SAM" id="MobiDB-lite"/>
    </source>
</evidence>
<dbReference type="HOGENOM" id="CLU_010836_0_0_1"/>
<dbReference type="EMBL" id="GG698978">
    <property type="protein sequence ID" value="EEU33890.1"/>
    <property type="molecule type" value="Genomic_DNA"/>
</dbReference>
<feature type="compositionally biased region" description="Low complexity" evidence="1">
    <location>
        <begin position="1015"/>
        <end position="1033"/>
    </location>
</feature>
<accession>C7ZQ10</accession>